<dbReference type="Proteomes" id="UP001162992">
    <property type="component" value="Chromosome 16"/>
</dbReference>
<organism evidence="1 2">
    <name type="scientific">Diphasiastrum complanatum</name>
    <name type="common">Issler's clubmoss</name>
    <name type="synonym">Lycopodium complanatum</name>
    <dbReference type="NCBI Taxonomy" id="34168"/>
    <lineage>
        <taxon>Eukaryota</taxon>
        <taxon>Viridiplantae</taxon>
        <taxon>Streptophyta</taxon>
        <taxon>Embryophyta</taxon>
        <taxon>Tracheophyta</taxon>
        <taxon>Lycopodiopsida</taxon>
        <taxon>Lycopodiales</taxon>
        <taxon>Lycopodiaceae</taxon>
        <taxon>Lycopodioideae</taxon>
        <taxon>Diphasiastrum</taxon>
    </lineage>
</organism>
<evidence type="ECO:0000313" key="1">
    <source>
        <dbReference type="EMBL" id="KAJ7527405.1"/>
    </source>
</evidence>
<sequence length="365" mass="40572">MLRAIGSACFLSSSSCFAQLQKLILCRYRFAVVVRSHRSASIIPGLLFVKRRASNCETCQMLLAKQPSLDGAPLPPEDELMKDEVSQTVNEGPIGTGSANATLQCEVEQLVAKADKFDGVIVDPICLPKDVPTFVTRLHSSLANWKSKQKKGVWLKLPTENANLVPSAIEAGFTYHHAEPQYVMLTYWIPDSPCTLPPNASHQVGIGAFVLNKKGEILAVQEKNGPLKGLGIWKFPTGLVNQAEDIFAGAIREVKEETGIDAEFVQVLGFRQGHHVAFEKSDLFFVCILRPLSSEIVVQESELEAAKWMPLDEFTTQPFYRQRRMMRKMVEICIASSKGIYKGFSPIELDTDPRMRSSVFYCSTL</sequence>
<dbReference type="EMBL" id="CM055107">
    <property type="protein sequence ID" value="KAJ7527405.1"/>
    <property type="molecule type" value="Genomic_DNA"/>
</dbReference>
<gene>
    <name evidence="1" type="ORF">O6H91_16G052900</name>
</gene>
<name>A0ACC2BCC3_DIPCM</name>
<accession>A0ACC2BCC3</accession>
<keyword evidence="2" id="KW-1185">Reference proteome</keyword>
<proteinExistence type="predicted"/>
<comment type="caution">
    <text evidence="1">The sequence shown here is derived from an EMBL/GenBank/DDBJ whole genome shotgun (WGS) entry which is preliminary data.</text>
</comment>
<evidence type="ECO:0000313" key="2">
    <source>
        <dbReference type="Proteomes" id="UP001162992"/>
    </source>
</evidence>
<reference evidence="2" key="1">
    <citation type="journal article" date="2024" name="Proc. Natl. Acad. Sci. U.S.A.">
        <title>Extraordinary preservation of gene collinearity over three hundred million years revealed in homosporous lycophytes.</title>
        <authorList>
            <person name="Li C."/>
            <person name="Wickell D."/>
            <person name="Kuo L.Y."/>
            <person name="Chen X."/>
            <person name="Nie B."/>
            <person name="Liao X."/>
            <person name="Peng D."/>
            <person name="Ji J."/>
            <person name="Jenkins J."/>
            <person name="Williams M."/>
            <person name="Shu S."/>
            <person name="Plott C."/>
            <person name="Barry K."/>
            <person name="Rajasekar S."/>
            <person name="Grimwood J."/>
            <person name="Han X."/>
            <person name="Sun S."/>
            <person name="Hou Z."/>
            <person name="He W."/>
            <person name="Dai G."/>
            <person name="Sun C."/>
            <person name="Schmutz J."/>
            <person name="Leebens-Mack J.H."/>
            <person name="Li F.W."/>
            <person name="Wang L."/>
        </authorList>
    </citation>
    <scope>NUCLEOTIDE SEQUENCE [LARGE SCALE GENOMIC DNA]</scope>
    <source>
        <strain evidence="2">cv. PW_Plant_1</strain>
    </source>
</reference>
<protein>
    <submittedName>
        <fullName evidence="1">Uncharacterized protein</fullName>
    </submittedName>
</protein>